<dbReference type="Gene3D" id="3.30.1490.390">
    <property type="match status" value="1"/>
</dbReference>
<reference evidence="1 2" key="1">
    <citation type="journal article" date="2015" name="Genome Announc.">
        <title>Expanding the biotechnology potential of lactobacilli through comparative genomics of 213 strains and associated genera.</title>
        <authorList>
            <person name="Sun Z."/>
            <person name="Harris H.M."/>
            <person name="McCann A."/>
            <person name="Guo C."/>
            <person name="Argimon S."/>
            <person name="Zhang W."/>
            <person name="Yang X."/>
            <person name="Jeffery I.B."/>
            <person name="Cooney J.C."/>
            <person name="Kagawa T.F."/>
            <person name="Liu W."/>
            <person name="Song Y."/>
            <person name="Salvetti E."/>
            <person name="Wrobel A."/>
            <person name="Rasinkangas P."/>
            <person name="Parkhill J."/>
            <person name="Rea M.C."/>
            <person name="O'Sullivan O."/>
            <person name="Ritari J."/>
            <person name="Douillard F.P."/>
            <person name="Paul Ross R."/>
            <person name="Yang R."/>
            <person name="Briner A.E."/>
            <person name="Felis G.E."/>
            <person name="de Vos W.M."/>
            <person name="Barrangou R."/>
            <person name="Klaenhammer T.R."/>
            <person name="Caufield P.W."/>
            <person name="Cui Y."/>
            <person name="Zhang H."/>
            <person name="O'Toole P.W."/>
        </authorList>
    </citation>
    <scope>NUCLEOTIDE SEQUENCE [LARGE SCALE GENOMIC DNA]</scope>
    <source>
        <strain evidence="1 2">DSM 18382</strain>
    </source>
</reference>
<evidence type="ECO:0000313" key="2">
    <source>
        <dbReference type="Proteomes" id="UP000051966"/>
    </source>
</evidence>
<name>A0A0R1W1I8_9LACO</name>
<organism evidence="1 2">
    <name type="scientific">Lentilactobacillus farraginis DSM 18382 = JCM 14108</name>
    <dbReference type="NCBI Taxonomy" id="1423743"/>
    <lineage>
        <taxon>Bacteria</taxon>
        <taxon>Bacillati</taxon>
        <taxon>Bacillota</taxon>
        <taxon>Bacilli</taxon>
        <taxon>Lactobacillales</taxon>
        <taxon>Lactobacillaceae</taxon>
        <taxon>Lentilactobacillus</taxon>
    </lineage>
</organism>
<proteinExistence type="predicted"/>
<evidence type="ECO:0000313" key="1">
    <source>
        <dbReference type="EMBL" id="KRM11445.1"/>
    </source>
</evidence>
<dbReference type="EMBL" id="AZFY01000022">
    <property type="protein sequence ID" value="KRM11445.1"/>
    <property type="molecule type" value="Genomic_DNA"/>
</dbReference>
<gene>
    <name evidence="1" type="ORF">FD41_GL001296</name>
</gene>
<dbReference type="PATRIC" id="fig|1423743.5.peg.1348"/>
<keyword evidence="2" id="KW-1185">Reference proteome</keyword>
<sequence length="72" mass="8318">MAKMLKIVYESGTSHETITYKSVADFMANQRLEVPDLEDYYKINQVTLDDKSVDLTDKTIIGLYKKFDSEGY</sequence>
<protein>
    <submittedName>
        <fullName evidence="1">Uncharacterized protein</fullName>
    </submittedName>
</protein>
<accession>A0A0R1W1I8</accession>
<comment type="caution">
    <text evidence="1">The sequence shown here is derived from an EMBL/GenBank/DDBJ whole genome shotgun (WGS) entry which is preliminary data.</text>
</comment>
<dbReference type="Proteomes" id="UP000051966">
    <property type="component" value="Unassembled WGS sequence"/>
</dbReference>
<dbReference type="AlphaFoldDB" id="A0A0R1W1I8"/>